<dbReference type="CDD" id="cd01335">
    <property type="entry name" value="Radical_SAM"/>
    <property type="match status" value="1"/>
</dbReference>
<dbReference type="InterPro" id="IPR058240">
    <property type="entry name" value="rSAM_sf"/>
</dbReference>
<dbReference type="EMBL" id="BARV01028006">
    <property type="protein sequence ID" value="GAI43687.1"/>
    <property type="molecule type" value="Genomic_DNA"/>
</dbReference>
<feature type="non-terminal residue" evidence="7">
    <location>
        <position position="1"/>
    </location>
</feature>
<dbReference type="GO" id="GO:0003824">
    <property type="term" value="F:catalytic activity"/>
    <property type="evidence" value="ECO:0007669"/>
    <property type="project" value="InterPro"/>
</dbReference>
<reference evidence="7" key="1">
    <citation type="journal article" date="2014" name="Front. Microbiol.">
        <title>High frequency of phylogenetically diverse reductive dehalogenase-homologous genes in deep subseafloor sedimentary metagenomes.</title>
        <authorList>
            <person name="Kawai M."/>
            <person name="Futagami T."/>
            <person name="Toyoda A."/>
            <person name="Takaki Y."/>
            <person name="Nishi S."/>
            <person name="Hori S."/>
            <person name="Arai W."/>
            <person name="Tsubouchi T."/>
            <person name="Morono Y."/>
            <person name="Uchiyama I."/>
            <person name="Ito T."/>
            <person name="Fujiyama A."/>
            <person name="Inagaki F."/>
            <person name="Takami H."/>
        </authorList>
    </citation>
    <scope>NUCLEOTIDE SEQUENCE</scope>
    <source>
        <strain evidence="7">Expedition CK06-06</strain>
    </source>
</reference>
<proteinExistence type="predicted"/>
<accession>X1NI39</accession>
<keyword evidence="5" id="KW-0411">Iron-sulfur</keyword>
<organism evidence="7">
    <name type="scientific">marine sediment metagenome</name>
    <dbReference type="NCBI Taxonomy" id="412755"/>
    <lineage>
        <taxon>unclassified sequences</taxon>
        <taxon>metagenomes</taxon>
        <taxon>ecological metagenomes</taxon>
    </lineage>
</organism>
<sequence length="261" mass="30129">AGVSSMLGRQVIDGIRFSKKVKNCSDAKVVWGGWYPSVAPEVILKEDFVDYIIAGQGEKPFRELVLALMNNKNEQHIKGLGFKKNGELRINPHEQLIDDNQFPNVDYSLIDLNRIVEVRKNVQQRERALNYIASIGCPYNCKFCCLAPVLGRKYYHKNINTIINDIKYFKEYAGISRLIFSDDSFFTNREFVLNLCNELIKNKINIIWNTAANVRMFLKNYSDEDIRLIYKSGCRMLKFGVESGDQEVLDRINKRLNVNEA</sequence>
<dbReference type="GO" id="GO:0046872">
    <property type="term" value="F:metal ion binding"/>
    <property type="evidence" value="ECO:0007669"/>
    <property type="project" value="UniProtKB-KW"/>
</dbReference>
<dbReference type="AlphaFoldDB" id="X1NI39"/>
<evidence type="ECO:0000259" key="6">
    <source>
        <dbReference type="PROSITE" id="PS51332"/>
    </source>
</evidence>
<evidence type="ECO:0000256" key="2">
    <source>
        <dbReference type="ARBA" id="ARBA00022691"/>
    </source>
</evidence>
<dbReference type="InterPro" id="IPR007197">
    <property type="entry name" value="rSAM"/>
</dbReference>
<keyword evidence="2" id="KW-0949">S-adenosyl-L-methionine</keyword>
<dbReference type="Gene3D" id="3.40.50.280">
    <property type="entry name" value="Cobalamin-binding domain"/>
    <property type="match status" value="1"/>
</dbReference>
<keyword evidence="3" id="KW-0479">Metal-binding</keyword>
<protein>
    <recommendedName>
        <fullName evidence="6">B12-binding domain-containing protein</fullName>
    </recommendedName>
</protein>
<evidence type="ECO:0000256" key="5">
    <source>
        <dbReference type="ARBA" id="ARBA00023014"/>
    </source>
</evidence>
<dbReference type="InterPro" id="IPR006158">
    <property type="entry name" value="Cobalamin-bd"/>
</dbReference>
<dbReference type="PROSITE" id="PS51332">
    <property type="entry name" value="B12_BINDING"/>
    <property type="match status" value="1"/>
</dbReference>
<dbReference type="InterPro" id="IPR023404">
    <property type="entry name" value="rSAM_horseshoe"/>
</dbReference>
<dbReference type="Pfam" id="PF04055">
    <property type="entry name" value="Radical_SAM"/>
    <property type="match status" value="1"/>
</dbReference>
<dbReference type="Gene3D" id="3.80.30.20">
    <property type="entry name" value="tm_1862 like domain"/>
    <property type="match status" value="1"/>
</dbReference>
<evidence type="ECO:0000256" key="4">
    <source>
        <dbReference type="ARBA" id="ARBA00023004"/>
    </source>
</evidence>
<name>X1NI39_9ZZZZ</name>
<dbReference type="GO" id="GO:0031419">
    <property type="term" value="F:cobalamin binding"/>
    <property type="evidence" value="ECO:0007669"/>
    <property type="project" value="InterPro"/>
</dbReference>
<keyword evidence="4" id="KW-0408">Iron</keyword>
<gene>
    <name evidence="7" type="ORF">S06H3_44944</name>
</gene>
<dbReference type="SFLD" id="SFLDG01082">
    <property type="entry name" value="B12-binding_domain_containing"/>
    <property type="match status" value="1"/>
</dbReference>
<dbReference type="GO" id="GO:0051536">
    <property type="term" value="F:iron-sulfur cluster binding"/>
    <property type="evidence" value="ECO:0007669"/>
    <property type="project" value="UniProtKB-KW"/>
</dbReference>
<dbReference type="PANTHER" id="PTHR43409">
    <property type="entry name" value="ANAEROBIC MAGNESIUM-PROTOPORPHYRIN IX MONOMETHYL ESTER CYCLASE-RELATED"/>
    <property type="match status" value="1"/>
</dbReference>
<feature type="domain" description="B12-binding" evidence="6">
    <location>
        <begin position="1"/>
        <end position="75"/>
    </location>
</feature>
<evidence type="ECO:0000256" key="1">
    <source>
        <dbReference type="ARBA" id="ARBA00001966"/>
    </source>
</evidence>
<feature type="non-terminal residue" evidence="7">
    <location>
        <position position="261"/>
    </location>
</feature>
<comment type="caution">
    <text evidence="7">The sequence shown here is derived from an EMBL/GenBank/DDBJ whole genome shotgun (WGS) entry which is preliminary data.</text>
</comment>
<evidence type="ECO:0000256" key="3">
    <source>
        <dbReference type="ARBA" id="ARBA00022723"/>
    </source>
</evidence>
<dbReference type="SFLD" id="SFLDS00029">
    <property type="entry name" value="Radical_SAM"/>
    <property type="match status" value="1"/>
</dbReference>
<dbReference type="SUPFAM" id="SSF102114">
    <property type="entry name" value="Radical SAM enzymes"/>
    <property type="match status" value="1"/>
</dbReference>
<dbReference type="InterPro" id="IPR051198">
    <property type="entry name" value="BchE-like"/>
</dbReference>
<evidence type="ECO:0000313" key="7">
    <source>
        <dbReference type="EMBL" id="GAI43687.1"/>
    </source>
</evidence>
<comment type="cofactor">
    <cofactor evidence="1">
        <name>[4Fe-4S] cluster</name>
        <dbReference type="ChEBI" id="CHEBI:49883"/>
    </cofactor>
</comment>